<accession>M5GER0</accession>
<dbReference type="AlphaFoldDB" id="M5GER0"/>
<dbReference type="EMBL" id="JH795856">
    <property type="protein sequence ID" value="EJU05617.1"/>
    <property type="molecule type" value="Genomic_DNA"/>
</dbReference>
<dbReference type="HOGENOM" id="CLU_1767985_0_0_1"/>
<organism evidence="1 2">
    <name type="scientific">Dacryopinax primogenitus (strain DJM 731)</name>
    <name type="common">Brown rot fungus</name>
    <dbReference type="NCBI Taxonomy" id="1858805"/>
    <lineage>
        <taxon>Eukaryota</taxon>
        <taxon>Fungi</taxon>
        <taxon>Dikarya</taxon>
        <taxon>Basidiomycota</taxon>
        <taxon>Agaricomycotina</taxon>
        <taxon>Dacrymycetes</taxon>
        <taxon>Dacrymycetales</taxon>
        <taxon>Dacrymycetaceae</taxon>
        <taxon>Dacryopinax</taxon>
    </lineage>
</organism>
<dbReference type="RefSeq" id="XP_040632511.1">
    <property type="nucleotide sequence ID" value="XM_040767878.1"/>
</dbReference>
<keyword evidence="2" id="KW-1185">Reference proteome</keyword>
<dbReference type="GeneID" id="63682940"/>
<proteinExistence type="predicted"/>
<sequence>MPRSRLKKGCPCVDSGFAAANKTLTNQDITFGMVSASGDYTPLVSFNSLPPGKTVKVMEPVMVKVYIGAGLQSGTVDYWISSSTAIWEASLDTLADEVTLDYSADEKSAPILRRRETRLTTASLSVPSVPAITESIAISPVSKLEAI</sequence>
<name>M5GER0_DACPD</name>
<protein>
    <submittedName>
        <fullName evidence="1">Uncharacterized protein</fullName>
    </submittedName>
</protein>
<reference evidence="1 2" key="1">
    <citation type="journal article" date="2012" name="Science">
        <title>The Paleozoic origin of enzymatic lignin decomposition reconstructed from 31 fungal genomes.</title>
        <authorList>
            <person name="Floudas D."/>
            <person name="Binder M."/>
            <person name="Riley R."/>
            <person name="Barry K."/>
            <person name="Blanchette R.A."/>
            <person name="Henrissat B."/>
            <person name="Martinez A.T."/>
            <person name="Otillar R."/>
            <person name="Spatafora J.W."/>
            <person name="Yadav J.S."/>
            <person name="Aerts A."/>
            <person name="Benoit I."/>
            <person name="Boyd A."/>
            <person name="Carlson A."/>
            <person name="Copeland A."/>
            <person name="Coutinho P.M."/>
            <person name="de Vries R.P."/>
            <person name="Ferreira P."/>
            <person name="Findley K."/>
            <person name="Foster B."/>
            <person name="Gaskell J."/>
            <person name="Glotzer D."/>
            <person name="Gorecki P."/>
            <person name="Heitman J."/>
            <person name="Hesse C."/>
            <person name="Hori C."/>
            <person name="Igarashi K."/>
            <person name="Jurgens J.A."/>
            <person name="Kallen N."/>
            <person name="Kersten P."/>
            <person name="Kohler A."/>
            <person name="Kuees U."/>
            <person name="Kumar T.K.A."/>
            <person name="Kuo A."/>
            <person name="LaButti K."/>
            <person name="Larrondo L.F."/>
            <person name="Lindquist E."/>
            <person name="Ling A."/>
            <person name="Lombard V."/>
            <person name="Lucas S."/>
            <person name="Lundell T."/>
            <person name="Martin R."/>
            <person name="McLaughlin D.J."/>
            <person name="Morgenstern I."/>
            <person name="Morin E."/>
            <person name="Murat C."/>
            <person name="Nagy L.G."/>
            <person name="Nolan M."/>
            <person name="Ohm R.A."/>
            <person name="Patyshakuliyeva A."/>
            <person name="Rokas A."/>
            <person name="Ruiz-Duenas F.J."/>
            <person name="Sabat G."/>
            <person name="Salamov A."/>
            <person name="Samejima M."/>
            <person name="Schmutz J."/>
            <person name="Slot J.C."/>
            <person name="St John F."/>
            <person name="Stenlid J."/>
            <person name="Sun H."/>
            <person name="Sun S."/>
            <person name="Syed K."/>
            <person name="Tsang A."/>
            <person name="Wiebenga A."/>
            <person name="Young D."/>
            <person name="Pisabarro A."/>
            <person name="Eastwood D.C."/>
            <person name="Martin F."/>
            <person name="Cullen D."/>
            <person name="Grigoriev I.V."/>
            <person name="Hibbett D.S."/>
        </authorList>
    </citation>
    <scope>NUCLEOTIDE SEQUENCE [LARGE SCALE GENOMIC DNA]</scope>
    <source>
        <strain evidence="1 2">DJM-731 SS1</strain>
    </source>
</reference>
<evidence type="ECO:0000313" key="2">
    <source>
        <dbReference type="Proteomes" id="UP000030653"/>
    </source>
</evidence>
<evidence type="ECO:0000313" key="1">
    <source>
        <dbReference type="EMBL" id="EJU05617.1"/>
    </source>
</evidence>
<gene>
    <name evidence="1" type="ORF">DACRYDRAFT_104101</name>
</gene>
<dbReference type="Proteomes" id="UP000030653">
    <property type="component" value="Unassembled WGS sequence"/>
</dbReference>